<feature type="binding site" evidence="10">
    <location>
        <position position="449"/>
    </location>
    <ligand>
        <name>NADP(+)</name>
        <dbReference type="ChEBI" id="CHEBI:58349"/>
    </ligand>
</feature>
<keyword evidence="4 10" id="KW-0963">Cytoplasm</keyword>
<dbReference type="PROSITE" id="PS50902">
    <property type="entry name" value="FLAVODOXIN_LIKE"/>
    <property type="match status" value="1"/>
</dbReference>
<dbReference type="AlphaFoldDB" id="A0A6I8W295"/>
<name>A0A6I8W295_DROPS</name>
<feature type="binding site" evidence="10">
    <location>
        <begin position="408"/>
        <end position="411"/>
    </location>
    <ligand>
        <name>FAD</name>
        <dbReference type="ChEBI" id="CHEBI:57692"/>
    </ligand>
</feature>
<feature type="binding site" evidence="10">
    <location>
        <begin position="94"/>
        <end position="103"/>
    </location>
    <ligand>
        <name>FMN</name>
        <dbReference type="ChEBI" id="CHEBI:58210"/>
    </ligand>
</feature>
<dbReference type="GO" id="GO:0050660">
    <property type="term" value="F:flavin adenine dinucleotide binding"/>
    <property type="evidence" value="ECO:0007669"/>
    <property type="project" value="UniProtKB-UniRule"/>
</dbReference>
<dbReference type="InParanoid" id="A0A6I8W295"/>
<keyword evidence="13" id="KW-1185">Reference proteome</keyword>
<comment type="similarity">
    <text evidence="10">In the C-terminal section; belongs to the flavoprotein pyridine nucleotide cytochrome reductase family.</text>
</comment>
<comment type="cofactor">
    <cofactor evidence="2 10">
        <name>FAD</name>
        <dbReference type="ChEBI" id="CHEBI:57692"/>
    </cofactor>
</comment>
<proteinExistence type="inferred from homology"/>
<accession>A0A6I8W295</accession>
<dbReference type="FunCoup" id="A0A6I8W295">
    <property type="interactions" value="1589"/>
</dbReference>
<dbReference type="Pfam" id="PF00667">
    <property type="entry name" value="FAD_binding_1"/>
    <property type="match status" value="1"/>
</dbReference>
<dbReference type="PANTHER" id="PTHR19384:SF10">
    <property type="entry name" value="NADPH-DEPENDENT DIFLAVIN OXIDOREDUCTASE 1"/>
    <property type="match status" value="1"/>
</dbReference>
<dbReference type="EC" id="1.18.1.-" evidence="10"/>
<dbReference type="GO" id="GO:0050661">
    <property type="term" value="F:NADP binding"/>
    <property type="evidence" value="ECO:0007669"/>
    <property type="project" value="UniProtKB-UniRule"/>
</dbReference>
<dbReference type="GO" id="GO:0016651">
    <property type="term" value="F:oxidoreductase activity, acting on NAD(P)H"/>
    <property type="evidence" value="ECO:0007669"/>
    <property type="project" value="UniProtKB-UniRule"/>
</dbReference>
<evidence type="ECO:0000256" key="10">
    <source>
        <dbReference type="HAMAP-Rule" id="MF_03178"/>
    </source>
</evidence>
<dbReference type="InterPro" id="IPR017938">
    <property type="entry name" value="Riboflavin_synthase-like_b-brl"/>
</dbReference>
<dbReference type="Gene3D" id="1.20.990.10">
    <property type="entry name" value="NADPH-cytochrome p450 Reductase, Chain A, domain 3"/>
    <property type="match status" value="1"/>
</dbReference>
<feature type="binding site" evidence="10">
    <location>
        <position position="129"/>
    </location>
    <ligand>
        <name>FMN</name>
        <dbReference type="ChEBI" id="CHEBI:58210"/>
    </ligand>
</feature>
<keyword evidence="6 10" id="KW-0288">FMN</keyword>
<evidence type="ECO:0000256" key="5">
    <source>
        <dbReference type="ARBA" id="ARBA00022630"/>
    </source>
</evidence>
<evidence type="ECO:0000256" key="2">
    <source>
        <dbReference type="ARBA" id="ARBA00001974"/>
    </source>
</evidence>
<evidence type="ECO:0000256" key="3">
    <source>
        <dbReference type="ARBA" id="ARBA00004496"/>
    </source>
</evidence>
<dbReference type="Gene3D" id="3.40.50.360">
    <property type="match status" value="1"/>
</dbReference>
<keyword evidence="5 10" id="KW-0285">Flavoprotein</keyword>
<feature type="domain" description="Flavodoxin-like" evidence="11">
    <location>
        <begin position="3"/>
        <end position="147"/>
    </location>
</feature>
<feature type="domain" description="FAD-binding FR-type" evidence="12">
    <location>
        <begin position="195"/>
        <end position="435"/>
    </location>
</feature>
<comment type="catalytic activity">
    <reaction evidence="10">
        <text>2 oxidized [2Fe-2S]-[protein] + NADPH = 2 reduced [2Fe-2S]-[protein] + NADP(+) + H(+)</text>
        <dbReference type="Rhea" id="RHEA:67716"/>
        <dbReference type="Rhea" id="RHEA-COMP:17327"/>
        <dbReference type="Rhea" id="RHEA-COMP:17328"/>
        <dbReference type="ChEBI" id="CHEBI:15378"/>
        <dbReference type="ChEBI" id="CHEBI:33737"/>
        <dbReference type="ChEBI" id="CHEBI:33738"/>
        <dbReference type="ChEBI" id="CHEBI:57783"/>
        <dbReference type="ChEBI" id="CHEBI:58349"/>
    </reaction>
</comment>
<comment type="similarity">
    <text evidence="10">Belongs to the NADPH-dependent diflavin oxidoreductase NDOR1 family.</text>
</comment>
<dbReference type="Gene3D" id="2.40.30.10">
    <property type="entry name" value="Translation factors"/>
    <property type="match status" value="1"/>
</dbReference>
<dbReference type="PANTHER" id="PTHR19384">
    <property type="entry name" value="NITRIC OXIDE SYNTHASE-RELATED"/>
    <property type="match status" value="1"/>
</dbReference>
<dbReference type="SUPFAM" id="SSF52218">
    <property type="entry name" value="Flavoproteins"/>
    <property type="match status" value="1"/>
</dbReference>
<evidence type="ECO:0000256" key="6">
    <source>
        <dbReference type="ARBA" id="ARBA00022643"/>
    </source>
</evidence>
<dbReference type="PRINTS" id="PR00371">
    <property type="entry name" value="FPNCR"/>
</dbReference>
<dbReference type="Pfam" id="PF00175">
    <property type="entry name" value="NAD_binding_1"/>
    <property type="match status" value="1"/>
</dbReference>
<evidence type="ECO:0000256" key="1">
    <source>
        <dbReference type="ARBA" id="ARBA00001917"/>
    </source>
</evidence>
<dbReference type="Gene3D" id="3.40.50.80">
    <property type="entry name" value="Nucleotide-binding domain of ferredoxin-NADP reductase (FNR) module"/>
    <property type="match status" value="1"/>
</dbReference>
<evidence type="ECO:0000313" key="14">
    <source>
        <dbReference type="RefSeq" id="XP_033237476.1"/>
    </source>
</evidence>
<evidence type="ECO:0000256" key="9">
    <source>
        <dbReference type="ARBA" id="ARBA00023002"/>
    </source>
</evidence>
<evidence type="ECO:0000259" key="11">
    <source>
        <dbReference type="PROSITE" id="PS50902"/>
    </source>
</evidence>
<evidence type="ECO:0000256" key="8">
    <source>
        <dbReference type="ARBA" id="ARBA00022857"/>
    </source>
</evidence>
<feature type="binding site" evidence="10">
    <location>
        <position position="582"/>
    </location>
    <ligand>
        <name>FAD</name>
        <dbReference type="ChEBI" id="CHEBI:57692"/>
    </ligand>
</feature>
<feature type="binding site" evidence="10">
    <location>
        <begin position="509"/>
        <end position="510"/>
    </location>
    <ligand>
        <name>NADP(+)</name>
        <dbReference type="ChEBI" id="CHEBI:58349"/>
    </ligand>
</feature>
<protein>
    <recommendedName>
        <fullName evidence="10">NADPH-dependent diflavin oxidoreductase 1</fullName>
        <ecNumber evidence="10">1.18.1.-</ecNumber>
    </recommendedName>
    <alternativeName>
        <fullName evidence="10">NADPH-dependent FMN and FAD-containing oxidoreductase</fullName>
    </alternativeName>
</protein>
<sequence>MRLLVLYGSQTGTAQDVAEQIWRESRPLGFHGPVLSFEDYDMQQLIEERLVVFVVATTGDGIEPDNMKQAWRFLLKRSLPAQSLQGLQFACLGLGDSSYPKFNYAAKKLSKRLLNLGATSVCPLGLCDDQHDYGHLGVSLTWTRDLWTSLKSILGIEKSKQNGANKTVSKWLVKELPGSVPLIVRLENLAWTQKQKCHSFKLKDNMRTTAESHFQDVRFLKLESLSEYLSWEPGDVLDLQPQNSDEAVNTFFELLREHKLNFDETTAVEVLPTYPDMPLPMAFAAPITLVQAAKYVWDLSAKPRQRFFEVLGHNCSDEMESEKLAEFCSAEAIDDLVAYVNRPRRTLIEVLQDFRHATSTLTLSQLFEMMPLIQPRSYSIASDASSSTLDLLVAVVQYKTILHTPRLGLCSNWLKHLRTGVEVCGIVKKGTMVWPQDLAIPLIMVGPGTGIAPFRSIIQNRLHAQSKGSRIGPLVVFFGCRNKAADFHFQEDFEAWTKDKLVEVHYAFSRDEDRKVYVQHQILKNGHHLAQLIKEQNAYIYVAGNSNNMPKAVREAFIEILDGQGDYVDLMLKQRRYQEETWA</sequence>
<keyword evidence="9 10" id="KW-0560">Oxidoreductase</keyword>
<dbReference type="FunFam" id="3.40.50.360:FF:000015">
    <property type="entry name" value="NADPH-dependent diflavin oxidoreductase 1"/>
    <property type="match status" value="1"/>
</dbReference>
<keyword evidence="7 10" id="KW-0274">FAD</keyword>
<dbReference type="PROSITE" id="PS51384">
    <property type="entry name" value="FAD_FR"/>
    <property type="match status" value="1"/>
</dbReference>
<feature type="binding site" evidence="10">
    <location>
        <begin position="56"/>
        <end position="59"/>
    </location>
    <ligand>
        <name>FMN</name>
        <dbReference type="ChEBI" id="CHEBI:58210"/>
    </ligand>
</feature>
<dbReference type="InterPro" id="IPR003097">
    <property type="entry name" value="CysJ-like_FAD-binding"/>
</dbReference>
<dbReference type="InterPro" id="IPR023173">
    <property type="entry name" value="NADPH_Cyt_P450_Rdtase_alpha"/>
</dbReference>
<feature type="binding site" evidence="10">
    <location>
        <begin position="515"/>
        <end position="519"/>
    </location>
    <ligand>
        <name>NADP(+)</name>
        <dbReference type="ChEBI" id="CHEBI:58349"/>
    </ligand>
</feature>
<dbReference type="InterPro" id="IPR039261">
    <property type="entry name" value="FNR_nucleotide-bd"/>
</dbReference>
<dbReference type="GO" id="GO:0016226">
    <property type="term" value="P:iron-sulfur cluster assembly"/>
    <property type="evidence" value="ECO:0007669"/>
    <property type="project" value="UniProtKB-UniRule"/>
</dbReference>
<comment type="cofactor">
    <cofactor evidence="1 10">
        <name>FMN</name>
        <dbReference type="ChEBI" id="CHEBI:58210"/>
    </cofactor>
</comment>
<dbReference type="SUPFAM" id="SSF63380">
    <property type="entry name" value="Riboflavin synthase domain-like"/>
    <property type="match status" value="1"/>
</dbReference>
<dbReference type="ExpressionAtlas" id="A0A6I8W295">
    <property type="expression patterns" value="baseline"/>
</dbReference>
<reference evidence="14" key="1">
    <citation type="submission" date="2025-08" db="UniProtKB">
        <authorList>
            <consortium name="RefSeq"/>
        </authorList>
    </citation>
    <scope>IDENTIFICATION</scope>
    <source>
        <strain evidence="14">MV-25-SWS-2005</strain>
        <tissue evidence="14">Whole body</tissue>
    </source>
</reference>
<dbReference type="GO" id="GO:0005634">
    <property type="term" value="C:nucleus"/>
    <property type="evidence" value="ECO:0007669"/>
    <property type="project" value="UniProtKB-ARBA"/>
</dbReference>
<dbReference type="RefSeq" id="XP_033237476.1">
    <property type="nucleotide sequence ID" value="XM_033381585.1"/>
</dbReference>
<evidence type="ECO:0000313" key="13">
    <source>
        <dbReference type="Proteomes" id="UP000001819"/>
    </source>
</evidence>
<dbReference type="InterPro" id="IPR028879">
    <property type="entry name" value="NDOR1"/>
</dbReference>
<dbReference type="Pfam" id="PF00258">
    <property type="entry name" value="Flavodoxin_1"/>
    <property type="match status" value="1"/>
</dbReference>
<dbReference type="SUPFAM" id="SSF52343">
    <property type="entry name" value="Ferredoxin reductase-like, C-terminal NADP-linked domain"/>
    <property type="match status" value="1"/>
</dbReference>
<comment type="function">
    <text evidence="10">NADPH-dependent reductase which is a central component of the cytosolic iron-sulfur (Fe-S) protein assembly (CIA) machinery. Transfers electrons from NADPH via its FAD and FMN prosthetic groups to the [2Fe-2S] cluster of the anamorsin/DRE2 homolog, another key component of the CIA machinery. In turn, this reduced cluster provides electrons for assembly of cytosolic iron-sulfur cluster proteins.</text>
</comment>
<dbReference type="KEGG" id="dpo:6900886"/>
<feature type="binding site" evidence="10">
    <location>
        <position position="344"/>
    </location>
    <ligand>
        <name>FAD</name>
        <dbReference type="ChEBI" id="CHEBI:57692"/>
    </ligand>
</feature>
<dbReference type="InterPro" id="IPR001094">
    <property type="entry name" value="Flavdoxin-like"/>
</dbReference>
<dbReference type="Proteomes" id="UP000001819">
    <property type="component" value="Chromosome X"/>
</dbReference>
<feature type="binding site" evidence="10">
    <location>
        <begin position="9"/>
        <end position="14"/>
    </location>
    <ligand>
        <name>FMN</name>
        <dbReference type="ChEBI" id="CHEBI:58210"/>
    </ligand>
</feature>
<keyword evidence="8 10" id="KW-0521">NADP</keyword>
<dbReference type="GO" id="GO:0160246">
    <property type="term" value="F:NADPH-iron-sulfur [2Fe-2S] protein oxidoreductase activity"/>
    <property type="evidence" value="ECO:0007669"/>
    <property type="project" value="InterPro"/>
</dbReference>
<dbReference type="InterPro" id="IPR008254">
    <property type="entry name" value="Flavodoxin/NO_synth"/>
</dbReference>
<evidence type="ECO:0000256" key="7">
    <source>
        <dbReference type="ARBA" id="ARBA00022827"/>
    </source>
</evidence>
<evidence type="ECO:0000259" key="12">
    <source>
        <dbReference type="PROSITE" id="PS51384"/>
    </source>
</evidence>
<dbReference type="InterPro" id="IPR029039">
    <property type="entry name" value="Flavoprotein-like_sf"/>
</dbReference>
<comment type="subcellular location">
    <subcellularLocation>
        <location evidence="3 10">Cytoplasm</location>
    </subcellularLocation>
</comment>
<dbReference type="PRINTS" id="PR00369">
    <property type="entry name" value="FLAVODOXIN"/>
</dbReference>
<evidence type="ECO:0000256" key="4">
    <source>
        <dbReference type="ARBA" id="ARBA00022490"/>
    </source>
</evidence>
<dbReference type="GO" id="GO:0010181">
    <property type="term" value="F:FMN binding"/>
    <property type="evidence" value="ECO:0007669"/>
    <property type="project" value="UniProtKB-UniRule"/>
</dbReference>
<dbReference type="GO" id="GO:0005829">
    <property type="term" value="C:cytosol"/>
    <property type="evidence" value="ECO:0007669"/>
    <property type="project" value="TreeGrafter"/>
</dbReference>
<dbReference type="FunFam" id="3.40.50.80:FF:000032">
    <property type="entry name" value="NADPH-dependent diflavin oxidoreductase 1"/>
    <property type="match status" value="1"/>
</dbReference>
<dbReference type="InterPro" id="IPR001433">
    <property type="entry name" value="OxRdtase_FAD/NAD-bd"/>
</dbReference>
<dbReference type="HAMAP" id="MF_03178">
    <property type="entry name" value="NDOR1"/>
    <property type="match status" value="1"/>
</dbReference>
<dbReference type="InterPro" id="IPR001709">
    <property type="entry name" value="Flavoprot_Pyr_Nucl_cyt_Rdtase"/>
</dbReference>
<organism evidence="13 14">
    <name type="scientific">Drosophila pseudoobscura pseudoobscura</name>
    <name type="common">Fruit fly</name>
    <dbReference type="NCBI Taxonomy" id="46245"/>
    <lineage>
        <taxon>Eukaryota</taxon>
        <taxon>Metazoa</taxon>
        <taxon>Ecdysozoa</taxon>
        <taxon>Arthropoda</taxon>
        <taxon>Hexapoda</taxon>
        <taxon>Insecta</taxon>
        <taxon>Pterygota</taxon>
        <taxon>Neoptera</taxon>
        <taxon>Endopterygota</taxon>
        <taxon>Diptera</taxon>
        <taxon>Brachycera</taxon>
        <taxon>Muscomorpha</taxon>
        <taxon>Ephydroidea</taxon>
        <taxon>Drosophilidae</taxon>
        <taxon>Drosophila</taxon>
        <taxon>Sophophora</taxon>
    </lineage>
</organism>
<dbReference type="InterPro" id="IPR017927">
    <property type="entry name" value="FAD-bd_FR_type"/>
</dbReference>
<gene>
    <name evidence="14" type="primary">LOC6900886</name>
</gene>
<comment type="similarity">
    <text evidence="10">In the N-terminal section; belongs to the flavodoxin family.</text>
</comment>
<comment type="caution">
    <text evidence="10">Lacks conserved residue(s) required for the propagation of feature annotation.</text>
</comment>
<feature type="binding site" evidence="10">
    <location>
        <begin position="376"/>
        <end position="379"/>
    </location>
    <ligand>
        <name>FAD</name>
        <dbReference type="ChEBI" id="CHEBI:57692"/>
    </ligand>
</feature>